<accession>A0A344TJ19</accession>
<evidence type="ECO:0000313" key="1">
    <source>
        <dbReference type="EMBL" id="AXE18640.1"/>
    </source>
</evidence>
<sequence length="91" mass="10282">MTVSMPLLVLSPTTYFLFDAKSIDDDINFGECTCIQIGYFCSFDCESEQKVWLLRGRPCGDNTKNGLKRAESNSFFFDNKGKEFGKPQTMG</sequence>
<keyword evidence="2" id="KW-1185">Reference proteome</keyword>
<dbReference type="Proteomes" id="UP000251993">
    <property type="component" value="Chromosome"/>
</dbReference>
<reference evidence="1 2" key="1">
    <citation type="submission" date="2018-07" db="EMBL/GenBank/DDBJ databases">
        <title>Genome sequencing of Runella.</title>
        <authorList>
            <person name="Baek M.-G."/>
            <person name="Yi H."/>
        </authorList>
    </citation>
    <scope>NUCLEOTIDE SEQUENCE [LARGE SCALE GENOMIC DNA]</scope>
    <source>
        <strain evidence="1 2">HYN0085</strain>
    </source>
</reference>
<dbReference type="EMBL" id="CP030850">
    <property type="protein sequence ID" value="AXE18640.1"/>
    <property type="molecule type" value="Genomic_DNA"/>
</dbReference>
<protein>
    <submittedName>
        <fullName evidence="1">Uncharacterized protein</fullName>
    </submittedName>
</protein>
<dbReference type="AlphaFoldDB" id="A0A344TJ19"/>
<gene>
    <name evidence="1" type="ORF">DR864_13190</name>
</gene>
<evidence type="ECO:0000313" key="2">
    <source>
        <dbReference type="Proteomes" id="UP000251993"/>
    </source>
</evidence>
<organism evidence="1 2">
    <name type="scientific">Runella rosea</name>
    <dbReference type="NCBI Taxonomy" id="2259595"/>
    <lineage>
        <taxon>Bacteria</taxon>
        <taxon>Pseudomonadati</taxon>
        <taxon>Bacteroidota</taxon>
        <taxon>Cytophagia</taxon>
        <taxon>Cytophagales</taxon>
        <taxon>Spirosomataceae</taxon>
        <taxon>Runella</taxon>
    </lineage>
</organism>
<dbReference type="RefSeq" id="WP_114067423.1">
    <property type="nucleotide sequence ID" value="NZ_CP030850.1"/>
</dbReference>
<proteinExistence type="predicted"/>
<name>A0A344TJ19_9BACT</name>
<dbReference type="KEGG" id="run:DR864_13190"/>